<dbReference type="InterPro" id="IPR025232">
    <property type="entry name" value="DUF4174"/>
</dbReference>
<protein>
    <recommendedName>
        <fullName evidence="3">DUF4174 domain-containing protein</fullName>
    </recommendedName>
</protein>
<accession>A0AAN4W328</accession>
<name>A0AAN4W328_9BACT</name>
<reference evidence="4 5" key="1">
    <citation type="submission" date="2021-12" db="EMBL/GenBank/DDBJ databases">
        <title>Genome sequencing of bacteria with rrn-lacking chromosome and rrn-plasmid.</title>
        <authorList>
            <person name="Anda M."/>
            <person name="Iwasaki W."/>
        </authorList>
    </citation>
    <scope>NUCLEOTIDE SEQUENCE [LARGE SCALE GENOMIC DNA]</scope>
    <source>
        <strain evidence="4 5">NBRC 15940</strain>
    </source>
</reference>
<organism evidence="4 5">
    <name type="scientific">Persicobacter diffluens</name>
    <dbReference type="NCBI Taxonomy" id="981"/>
    <lineage>
        <taxon>Bacteria</taxon>
        <taxon>Pseudomonadati</taxon>
        <taxon>Bacteroidota</taxon>
        <taxon>Cytophagia</taxon>
        <taxon>Cytophagales</taxon>
        <taxon>Persicobacteraceae</taxon>
        <taxon>Persicobacter</taxon>
    </lineage>
</organism>
<feature type="domain" description="DUF4174" evidence="3">
    <location>
        <begin position="21"/>
        <end position="135"/>
    </location>
</feature>
<evidence type="ECO:0000313" key="5">
    <source>
        <dbReference type="Proteomes" id="UP001310022"/>
    </source>
</evidence>
<comment type="caution">
    <text evidence="4">The sequence shown here is derived from an EMBL/GenBank/DDBJ whole genome shotgun (WGS) entry which is preliminary data.</text>
</comment>
<feature type="chain" id="PRO_5043006237" description="DUF4174 domain-containing protein" evidence="2">
    <location>
        <begin position="19"/>
        <end position="139"/>
    </location>
</feature>
<feature type="signal peptide" evidence="2">
    <location>
        <begin position="1"/>
        <end position="18"/>
    </location>
</feature>
<dbReference type="Pfam" id="PF13778">
    <property type="entry name" value="DUF4174"/>
    <property type="match status" value="1"/>
</dbReference>
<sequence length="139" mass="16502">MRYLLLLAFLCCCLMGKAQDLNQFKWHHRIILLLSEDTLQPAYQQQWQWLKKEAEGMKARQILVFHLDGQYKQQIFPEKIAKTVDQDLYKSFQKNHDFTFVLLGIDGGDKLVKHKVISPAEIFEFIDQMPLRRMEMGKD</sequence>
<evidence type="ECO:0000256" key="1">
    <source>
        <dbReference type="ARBA" id="ARBA00022729"/>
    </source>
</evidence>
<keyword evidence="1 2" id="KW-0732">Signal</keyword>
<evidence type="ECO:0000256" key="2">
    <source>
        <dbReference type="SAM" id="SignalP"/>
    </source>
</evidence>
<gene>
    <name evidence="4" type="ORF">PEDI_41820</name>
</gene>
<dbReference type="AlphaFoldDB" id="A0AAN4W328"/>
<dbReference type="RefSeq" id="WP_084792967.1">
    <property type="nucleotide sequence ID" value="NZ_BQKE01000003.1"/>
</dbReference>
<proteinExistence type="predicted"/>
<evidence type="ECO:0000259" key="3">
    <source>
        <dbReference type="Pfam" id="PF13778"/>
    </source>
</evidence>
<keyword evidence="5" id="KW-1185">Reference proteome</keyword>
<dbReference type="Proteomes" id="UP001310022">
    <property type="component" value="Unassembled WGS sequence"/>
</dbReference>
<dbReference type="EMBL" id="BQKE01000003">
    <property type="protein sequence ID" value="GJM63630.1"/>
    <property type="molecule type" value="Genomic_DNA"/>
</dbReference>
<evidence type="ECO:0000313" key="4">
    <source>
        <dbReference type="EMBL" id="GJM63630.1"/>
    </source>
</evidence>